<comment type="similarity">
    <text evidence="1 8">Belongs to the mannose-6-phosphate isomerase type 2 family.</text>
</comment>
<dbReference type="SUPFAM" id="SSF51182">
    <property type="entry name" value="RmlC-like cupins"/>
    <property type="match status" value="1"/>
</dbReference>
<keyword evidence="3 12" id="KW-0808">Transferase</keyword>
<dbReference type="InterPro" id="IPR054566">
    <property type="entry name" value="ManC/GMP-like_b-helix"/>
</dbReference>
<dbReference type="InterPro" id="IPR051161">
    <property type="entry name" value="Mannose-6P_isomerase_type2"/>
</dbReference>
<sequence length="450" mass="51510">MKNIILCGGNGTRLWPLSRTLYPKQFSKLINDKSLFQETALRNLSFCESRIIVTNEEHYFLAKDQLDSLNLKNSTFLLEPVGRNTAPAIALACLMLDPEEIVLVTPSDHLITMDENYLYTIEEAKFFVDQDFLVTFGIKAKSPDIGLGYIEAEGNEVISFKEKPTQKKANEYFSSGRYYWNSGMFMFKARVFLEELNTYSKIIFDSCCKAIKNAKAEVPLRIRNEDMIEIPSNSIDYAVMEISRKVKVVPTTIHWSDLGSFEALSEQIPSDSYGNSTNNEKNYFINSKNNLIISNDKTIAMIEVEDLMIVDTIDALLISKKGHSQQVKKIVEILKLENSDLVRKHLTTYKSWGYFIILEHSSLYQIKKVVIKPSRKLIMQNHSQRNEHWLVVSGTAKVQINERQLVLNANESTYISVNDELTLENPNEVELILIKVQVGNYLSKDDIIEN</sequence>
<dbReference type="EMBL" id="JAAOIW010000017">
    <property type="protein sequence ID" value="NHN34278.1"/>
    <property type="molecule type" value="Genomic_DNA"/>
</dbReference>
<dbReference type="Pfam" id="PF00483">
    <property type="entry name" value="NTP_transferase"/>
    <property type="match status" value="1"/>
</dbReference>
<dbReference type="Pfam" id="PF22640">
    <property type="entry name" value="ManC_GMP_beta-helix"/>
    <property type="match status" value="1"/>
</dbReference>
<dbReference type="InterPro" id="IPR005835">
    <property type="entry name" value="NTP_transferase_dom"/>
</dbReference>
<dbReference type="NCBIfam" id="TIGR01479">
    <property type="entry name" value="GMP_PMI"/>
    <property type="match status" value="1"/>
</dbReference>
<dbReference type="Pfam" id="PF01050">
    <property type="entry name" value="MannoseP_isomer"/>
    <property type="match status" value="1"/>
</dbReference>
<proteinExistence type="inferred from homology"/>
<feature type="domain" description="MannoseP isomerase/GMP-like beta-helix" evidence="11">
    <location>
        <begin position="285"/>
        <end position="334"/>
    </location>
</feature>
<evidence type="ECO:0000256" key="4">
    <source>
        <dbReference type="ARBA" id="ARBA00022695"/>
    </source>
</evidence>
<dbReference type="InterPro" id="IPR029044">
    <property type="entry name" value="Nucleotide-diphossugar_trans"/>
</dbReference>
<dbReference type="InterPro" id="IPR006375">
    <property type="entry name" value="Man1P_GuaTrfase/Man6P_Isoase"/>
</dbReference>
<dbReference type="Gene3D" id="2.60.120.10">
    <property type="entry name" value="Jelly Rolls"/>
    <property type="match status" value="1"/>
</dbReference>
<comment type="caution">
    <text evidence="12">The sequence shown here is derived from an EMBL/GenBank/DDBJ whole genome shotgun (WGS) entry which is preliminary data.</text>
</comment>
<name>A0ABX0JFH9_9BACL</name>
<evidence type="ECO:0000256" key="3">
    <source>
        <dbReference type="ARBA" id="ARBA00022679"/>
    </source>
</evidence>
<keyword evidence="4 12" id="KW-0548">Nucleotidyltransferase</keyword>
<feature type="domain" description="Nucleotidyl transferase" evidence="9">
    <location>
        <begin position="2"/>
        <end position="267"/>
    </location>
</feature>
<accession>A0ABX0JFH9</accession>
<keyword evidence="12" id="KW-0413">Isomerase</keyword>
<dbReference type="GO" id="GO:0004475">
    <property type="term" value="F:mannose-1-phosphate guanylyltransferase (GTP) activity"/>
    <property type="evidence" value="ECO:0007669"/>
    <property type="project" value="UniProtKB-EC"/>
</dbReference>
<dbReference type="PANTHER" id="PTHR46390">
    <property type="entry name" value="MANNOSE-1-PHOSPHATE GUANYLYLTRANSFERASE"/>
    <property type="match status" value="1"/>
</dbReference>
<dbReference type="InterPro" id="IPR011051">
    <property type="entry name" value="RmlC_Cupin_sf"/>
</dbReference>
<dbReference type="RefSeq" id="WP_166155059.1">
    <property type="nucleotide sequence ID" value="NZ_JAAOIW010000017.1"/>
</dbReference>
<reference evidence="12" key="1">
    <citation type="submission" date="2020-03" db="EMBL/GenBank/DDBJ databases">
        <title>Draft sequencing of Paenibacilllus sp. S3N08.</title>
        <authorList>
            <person name="Kim D.-U."/>
        </authorList>
    </citation>
    <scope>NUCLEOTIDE SEQUENCE</scope>
    <source>
        <strain evidence="12">S3N08</strain>
    </source>
</reference>
<evidence type="ECO:0000256" key="2">
    <source>
        <dbReference type="ARBA" id="ARBA00012387"/>
    </source>
</evidence>
<evidence type="ECO:0000256" key="7">
    <source>
        <dbReference type="ARBA" id="ARBA00047343"/>
    </source>
</evidence>
<keyword evidence="6" id="KW-0342">GTP-binding</keyword>
<comment type="catalytic activity">
    <reaction evidence="7">
        <text>alpha-D-mannose 1-phosphate + GTP + H(+) = GDP-alpha-D-mannose + diphosphate</text>
        <dbReference type="Rhea" id="RHEA:15229"/>
        <dbReference type="ChEBI" id="CHEBI:15378"/>
        <dbReference type="ChEBI" id="CHEBI:33019"/>
        <dbReference type="ChEBI" id="CHEBI:37565"/>
        <dbReference type="ChEBI" id="CHEBI:57527"/>
        <dbReference type="ChEBI" id="CHEBI:58409"/>
        <dbReference type="EC" id="2.7.7.13"/>
    </reaction>
</comment>
<dbReference type="InterPro" id="IPR001538">
    <property type="entry name" value="Man6P_isomerase-2_C"/>
</dbReference>
<keyword evidence="13" id="KW-1185">Reference proteome</keyword>
<evidence type="ECO:0000259" key="10">
    <source>
        <dbReference type="Pfam" id="PF01050"/>
    </source>
</evidence>
<evidence type="ECO:0000256" key="1">
    <source>
        <dbReference type="ARBA" id="ARBA00006115"/>
    </source>
</evidence>
<evidence type="ECO:0000313" key="13">
    <source>
        <dbReference type="Proteomes" id="UP001165962"/>
    </source>
</evidence>
<dbReference type="CDD" id="cd02509">
    <property type="entry name" value="GDP-M1P_Guanylyltransferase"/>
    <property type="match status" value="1"/>
</dbReference>
<evidence type="ECO:0000259" key="11">
    <source>
        <dbReference type="Pfam" id="PF22640"/>
    </source>
</evidence>
<evidence type="ECO:0000259" key="9">
    <source>
        <dbReference type="Pfam" id="PF00483"/>
    </source>
</evidence>
<dbReference type="Gene3D" id="3.90.550.10">
    <property type="entry name" value="Spore Coat Polysaccharide Biosynthesis Protein SpsA, Chain A"/>
    <property type="match status" value="1"/>
</dbReference>
<gene>
    <name evidence="12" type="ORF">G9U52_31225</name>
</gene>
<dbReference type="EC" id="2.7.7.13" evidence="2"/>
<evidence type="ECO:0000256" key="6">
    <source>
        <dbReference type="ARBA" id="ARBA00023134"/>
    </source>
</evidence>
<dbReference type="GO" id="GO:0004476">
    <property type="term" value="F:mannose-6-phosphate isomerase activity"/>
    <property type="evidence" value="ECO:0007669"/>
    <property type="project" value="UniProtKB-EC"/>
</dbReference>
<evidence type="ECO:0000256" key="8">
    <source>
        <dbReference type="RuleBase" id="RU004190"/>
    </source>
</evidence>
<evidence type="ECO:0000313" key="12">
    <source>
        <dbReference type="EMBL" id="NHN34278.1"/>
    </source>
</evidence>
<dbReference type="SUPFAM" id="SSF53448">
    <property type="entry name" value="Nucleotide-diphospho-sugar transferases"/>
    <property type="match status" value="1"/>
</dbReference>
<feature type="domain" description="Mannose-6-phosphate isomerase type II C-terminal" evidence="10">
    <location>
        <begin position="338"/>
        <end position="448"/>
    </location>
</feature>
<protein>
    <recommendedName>
        <fullName evidence="2">mannose-1-phosphate guanylyltransferase</fullName>
        <ecNumber evidence="2">2.7.7.13</ecNumber>
    </recommendedName>
</protein>
<dbReference type="InterPro" id="IPR014710">
    <property type="entry name" value="RmlC-like_jellyroll"/>
</dbReference>
<keyword evidence="5" id="KW-0547">Nucleotide-binding</keyword>
<dbReference type="InterPro" id="IPR049577">
    <property type="entry name" value="GMPP_N"/>
</dbReference>
<dbReference type="CDD" id="cd02213">
    <property type="entry name" value="cupin_PMI_typeII_C"/>
    <property type="match status" value="1"/>
</dbReference>
<dbReference type="Proteomes" id="UP001165962">
    <property type="component" value="Unassembled WGS sequence"/>
</dbReference>
<organism evidence="12 13">
    <name type="scientific">Paenibacillus agricola</name>
    <dbReference type="NCBI Taxonomy" id="2716264"/>
    <lineage>
        <taxon>Bacteria</taxon>
        <taxon>Bacillati</taxon>
        <taxon>Bacillota</taxon>
        <taxon>Bacilli</taxon>
        <taxon>Bacillales</taxon>
        <taxon>Paenibacillaceae</taxon>
        <taxon>Paenibacillus</taxon>
    </lineage>
</organism>
<dbReference type="PANTHER" id="PTHR46390:SF1">
    <property type="entry name" value="MANNOSE-1-PHOSPHATE GUANYLYLTRANSFERASE"/>
    <property type="match status" value="1"/>
</dbReference>
<evidence type="ECO:0000256" key="5">
    <source>
        <dbReference type="ARBA" id="ARBA00022741"/>
    </source>
</evidence>